<reference evidence="3 4" key="2">
    <citation type="submission" date="2018-11" db="EMBL/GenBank/DDBJ databases">
        <authorList>
            <consortium name="Pathogen Informatics"/>
        </authorList>
    </citation>
    <scope>NUCLEOTIDE SEQUENCE [LARGE SCALE GENOMIC DNA]</scope>
</reference>
<dbReference type="SUPFAM" id="SSF52540">
    <property type="entry name" value="P-loop containing nucleoside triphosphate hydrolases"/>
    <property type="match status" value="1"/>
</dbReference>
<dbReference type="AlphaFoldDB" id="A0A0R3S8L1"/>
<protein>
    <submittedName>
        <fullName evidence="5">ATP-dependent Clp protease ATP-binding subunit ClpX</fullName>
    </submittedName>
</protein>
<sequence>MMQYLYVYQEFLPFTRTVSTIIDLITLTGELCRSSLHSLKRISLTDVRPLSSKCHCQSLTSECRRSSGKSSSPGNDGTSDGSPPTEFDSSTSSTFSSATNGGGDNDQGSGTSSNEGPPLLCSKCGSPLRSLDPANPHMARFLKCDSCQQLYSYVDHAAIKTFVKEEKSTPPPSPKEIHGYLNRHVVGQDHAKKVLSVQVYSHYNRIYHNITHCSSNSSTSTIESVTTTVTDTSSIPTTLDPFARPIRPSAFTNPLPTGQLIDRKIDSNGPTVTELFTILSGNNNNNANNPGAFPNVIRPMYREDEPPPPTLSETVSGSRRIHEVREAEPVRLDKSNVILLGPTGSGKLFLCKLLMHIKRMIFRFVNKVYQCLDIYGSSFSLILSSSY</sequence>
<dbReference type="Proteomes" id="UP000274504">
    <property type="component" value="Unassembled WGS sequence"/>
</dbReference>
<gene>
    <name evidence="3" type="ORF">HDID_LOCUS499</name>
</gene>
<dbReference type="InterPro" id="IPR059067">
    <property type="entry name" value="Znf_ribbon_CLPX-like"/>
</dbReference>
<evidence type="ECO:0000313" key="3">
    <source>
        <dbReference type="EMBL" id="VDL16394.1"/>
    </source>
</evidence>
<feature type="region of interest" description="Disordered" evidence="1">
    <location>
        <begin position="232"/>
        <end position="266"/>
    </location>
</feature>
<dbReference type="Pfam" id="PF26040">
    <property type="entry name" value="Zn_ribbon_CLPX_N"/>
    <property type="match status" value="1"/>
</dbReference>
<dbReference type="GO" id="GO:0005759">
    <property type="term" value="C:mitochondrial matrix"/>
    <property type="evidence" value="ECO:0007669"/>
    <property type="project" value="TreeGrafter"/>
</dbReference>
<organism evidence="5">
    <name type="scientific">Hymenolepis diminuta</name>
    <name type="common">Rat tapeworm</name>
    <dbReference type="NCBI Taxonomy" id="6216"/>
    <lineage>
        <taxon>Eukaryota</taxon>
        <taxon>Metazoa</taxon>
        <taxon>Spiralia</taxon>
        <taxon>Lophotrochozoa</taxon>
        <taxon>Platyhelminthes</taxon>
        <taxon>Cestoda</taxon>
        <taxon>Eucestoda</taxon>
        <taxon>Cyclophyllidea</taxon>
        <taxon>Hymenolepididae</taxon>
        <taxon>Hymenolepis</taxon>
    </lineage>
</organism>
<proteinExistence type="predicted"/>
<feature type="compositionally biased region" description="Low complexity" evidence="1">
    <location>
        <begin position="82"/>
        <end position="99"/>
    </location>
</feature>
<evidence type="ECO:0000313" key="4">
    <source>
        <dbReference type="Proteomes" id="UP000274504"/>
    </source>
</evidence>
<evidence type="ECO:0000313" key="5">
    <source>
        <dbReference type="WBParaSite" id="HDID_0000049801-mRNA-1"/>
    </source>
</evidence>
<name>A0A0R3S8L1_HYMDI</name>
<dbReference type="InterPro" id="IPR027417">
    <property type="entry name" value="P-loop_NTPase"/>
</dbReference>
<dbReference type="OrthoDB" id="1721884at2759"/>
<dbReference type="PANTHER" id="PTHR48102:SF7">
    <property type="entry name" value="ATP-DEPENDENT CLP PROTEASE ATP-BINDING SUBUNIT CLPX-LIKE, MITOCHONDRIAL"/>
    <property type="match status" value="1"/>
</dbReference>
<dbReference type="GO" id="GO:0005524">
    <property type="term" value="F:ATP binding"/>
    <property type="evidence" value="ECO:0007669"/>
    <property type="project" value="TreeGrafter"/>
</dbReference>
<evidence type="ECO:0000259" key="2">
    <source>
        <dbReference type="Pfam" id="PF26040"/>
    </source>
</evidence>
<dbReference type="GO" id="GO:0051603">
    <property type="term" value="P:proteolysis involved in protein catabolic process"/>
    <property type="evidence" value="ECO:0007669"/>
    <property type="project" value="TreeGrafter"/>
</dbReference>
<feature type="compositionally biased region" description="Polar residues" evidence="1">
    <location>
        <begin position="106"/>
        <end position="115"/>
    </location>
</feature>
<reference evidence="5" key="1">
    <citation type="submission" date="2017-02" db="UniProtKB">
        <authorList>
            <consortium name="WormBaseParasite"/>
        </authorList>
    </citation>
    <scope>IDENTIFICATION</scope>
</reference>
<evidence type="ECO:0000256" key="1">
    <source>
        <dbReference type="SAM" id="MobiDB-lite"/>
    </source>
</evidence>
<dbReference type="WBParaSite" id="HDID_0000049801-mRNA-1">
    <property type="protein sequence ID" value="HDID_0000049801-mRNA-1"/>
    <property type="gene ID" value="HDID_0000049801"/>
</dbReference>
<feature type="domain" description="ATP-dependent clpX-like chaperone zinc ribbon" evidence="2">
    <location>
        <begin position="120"/>
        <end position="153"/>
    </location>
</feature>
<dbReference type="GO" id="GO:0016887">
    <property type="term" value="F:ATP hydrolysis activity"/>
    <property type="evidence" value="ECO:0007669"/>
    <property type="project" value="TreeGrafter"/>
</dbReference>
<dbReference type="InterPro" id="IPR050052">
    <property type="entry name" value="ATP-dep_Clp_protease_ClpX"/>
</dbReference>
<dbReference type="EMBL" id="UYSG01000067">
    <property type="protein sequence ID" value="VDL16394.1"/>
    <property type="molecule type" value="Genomic_DNA"/>
</dbReference>
<dbReference type="PANTHER" id="PTHR48102">
    <property type="entry name" value="ATP-DEPENDENT CLP PROTEASE ATP-BINDING SUBUNIT CLPX-LIKE, MITOCHONDRIAL-RELATED"/>
    <property type="match status" value="1"/>
</dbReference>
<accession>A0A0R3S8L1</accession>
<feature type="region of interest" description="Disordered" evidence="1">
    <location>
        <begin position="63"/>
        <end position="116"/>
    </location>
</feature>
<dbReference type="Gene3D" id="3.40.50.300">
    <property type="entry name" value="P-loop containing nucleotide triphosphate hydrolases"/>
    <property type="match status" value="1"/>
</dbReference>
<dbReference type="STRING" id="6216.A0A0R3S8L1"/>